<feature type="transmembrane region" description="Helical" evidence="1">
    <location>
        <begin position="95"/>
        <end position="114"/>
    </location>
</feature>
<organism evidence="2 3">
    <name type="scientific">Curtobacterium aurantiacum</name>
    <dbReference type="NCBI Taxonomy" id="3236919"/>
    <lineage>
        <taxon>Bacteria</taxon>
        <taxon>Bacillati</taxon>
        <taxon>Actinomycetota</taxon>
        <taxon>Actinomycetes</taxon>
        <taxon>Micrococcales</taxon>
        <taxon>Microbacteriaceae</taxon>
        <taxon>Curtobacterium</taxon>
    </lineage>
</organism>
<evidence type="ECO:0000313" key="2">
    <source>
        <dbReference type="EMBL" id="MBT1586195.1"/>
    </source>
</evidence>
<protein>
    <submittedName>
        <fullName evidence="2">Uncharacterized protein</fullName>
    </submittedName>
</protein>
<dbReference type="EMBL" id="JAHEWS010000001">
    <property type="protein sequence ID" value="MBT1586195.1"/>
    <property type="molecule type" value="Genomic_DNA"/>
</dbReference>
<feature type="transmembrane region" description="Helical" evidence="1">
    <location>
        <begin position="63"/>
        <end position="83"/>
    </location>
</feature>
<name>A0ABS5V9N1_9MICO</name>
<dbReference type="RefSeq" id="WP_214543298.1">
    <property type="nucleotide sequence ID" value="NZ_JAHEWS010000001.1"/>
</dbReference>
<evidence type="ECO:0000313" key="3">
    <source>
        <dbReference type="Proteomes" id="UP001519641"/>
    </source>
</evidence>
<proteinExistence type="predicted"/>
<sequence length="149" mass="16333">MGDERMQTTPVMQPRPEPSQLTKDARWLIVIVAICVLFQAPGSSWSTTFVHAGQEYTFTSSPWSLWTLATVGFAVIGFVVAIARRGAVRFDEHAVMGPTLAAVLGTTALVWLLMPAQSAWVEWAVEHGRAHPFVLGNVVEHVRYADSLG</sequence>
<accession>A0ABS5V9N1</accession>
<gene>
    <name evidence="2" type="ORF">KK097_00035</name>
</gene>
<keyword evidence="1" id="KW-0472">Membrane</keyword>
<feature type="transmembrane region" description="Helical" evidence="1">
    <location>
        <begin position="25"/>
        <end position="43"/>
    </location>
</feature>
<keyword evidence="1" id="KW-0812">Transmembrane</keyword>
<reference evidence="2 3" key="1">
    <citation type="submission" date="2021-05" db="EMBL/GenBank/DDBJ databases">
        <title>Whole genome sequence of Curtobacterium flaccumfaciens pv. flaccumfaciens strain CFBP 8819.</title>
        <authorList>
            <person name="Osdaghi E."/>
            <person name="Taghouti G."/>
            <person name="Portier P."/>
            <person name="Fazliarab A."/>
            <person name="Taghavi S.M."/>
            <person name="Briand M."/>
            <person name="Le-Saux M."/>
            <person name="Jacques M.-A."/>
        </authorList>
    </citation>
    <scope>NUCLEOTIDE SEQUENCE [LARGE SCALE GENOMIC DNA]</scope>
    <source>
        <strain evidence="2 3">CFBP 8819</strain>
    </source>
</reference>
<evidence type="ECO:0000256" key="1">
    <source>
        <dbReference type="SAM" id="Phobius"/>
    </source>
</evidence>
<keyword evidence="3" id="KW-1185">Reference proteome</keyword>
<dbReference type="Proteomes" id="UP001519641">
    <property type="component" value="Unassembled WGS sequence"/>
</dbReference>
<comment type="caution">
    <text evidence="2">The sequence shown here is derived from an EMBL/GenBank/DDBJ whole genome shotgun (WGS) entry which is preliminary data.</text>
</comment>
<keyword evidence="1" id="KW-1133">Transmembrane helix</keyword>